<dbReference type="InterPro" id="IPR011990">
    <property type="entry name" value="TPR-like_helical_dom_sf"/>
</dbReference>
<evidence type="ECO:0000256" key="3">
    <source>
        <dbReference type="SAM" id="SignalP"/>
    </source>
</evidence>
<feature type="chain" id="PRO_5046642529" description="Tetratricopeptide repeat protein" evidence="3">
    <location>
        <begin position="22"/>
        <end position="194"/>
    </location>
</feature>
<dbReference type="Proteomes" id="UP000297422">
    <property type="component" value="Unassembled WGS sequence"/>
</dbReference>
<feature type="signal peptide" evidence="3">
    <location>
        <begin position="1"/>
        <end position="21"/>
    </location>
</feature>
<organism evidence="4 5">
    <name type="scientific">Leptospira stimsonii</name>
    <dbReference type="NCBI Taxonomy" id="2202203"/>
    <lineage>
        <taxon>Bacteria</taxon>
        <taxon>Pseudomonadati</taxon>
        <taxon>Spirochaetota</taxon>
        <taxon>Spirochaetia</taxon>
        <taxon>Leptospirales</taxon>
        <taxon>Leptospiraceae</taxon>
        <taxon>Leptospira</taxon>
    </lineage>
</organism>
<dbReference type="InterPro" id="IPR019734">
    <property type="entry name" value="TPR_rpt"/>
</dbReference>
<dbReference type="PROSITE" id="PS50005">
    <property type="entry name" value="TPR"/>
    <property type="match status" value="1"/>
</dbReference>
<gene>
    <name evidence="4" type="ORF">EHQ90_10480</name>
</gene>
<dbReference type="RefSeq" id="WP_135685109.1">
    <property type="nucleotide sequence ID" value="NZ_RQGT01000071.1"/>
</dbReference>
<evidence type="ECO:0000256" key="2">
    <source>
        <dbReference type="SAM" id="Phobius"/>
    </source>
</evidence>
<keyword evidence="2" id="KW-1133">Transmembrane helix</keyword>
<evidence type="ECO:0000313" key="5">
    <source>
        <dbReference type="Proteomes" id="UP000297422"/>
    </source>
</evidence>
<feature type="repeat" description="TPR" evidence="1">
    <location>
        <begin position="67"/>
        <end position="100"/>
    </location>
</feature>
<accession>A0ABY2N3J2</accession>
<sequence>MKKTFVNLSLLVFFLSLSLYAQGTDENSSYQQIKDYIDSNRVTEAQSLLDEWIKIDPNDVTLQLYQTEVWIKTADQKYKERKFKTAFSYYEKAFSNWPNNPSLRARYMELKDKKLVDHASSPILKTRYSGIGSSPNEVGAIAIPFQEMNESLKGIKEEIRLLREKSGLFYLTLALVSLSILLQCFILLKLAFRR</sequence>
<evidence type="ECO:0008006" key="6">
    <source>
        <dbReference type="Google" id="ProtNLM"/>
    </source>
</evidence>
<keyword evidence="3" id="KW-0732">Signal</keyword>
<keyword evidence="1" id="KW-0802">TPR repeat</keyword>
<reference evidence="5" key="1">
    <citation type="journal article" date="2019" name="PLoS Negl. Trop. Dis.">
        <title>Revisiting the worldwide diversity of Leptospira species in the environment.</title>
        <authorList>
            <person name="Vincent A.T."/>
            <person name="Schiettekatte O."/>
            <person name="Bourhy P."/>
            <person name="Veyrier F.J."/>
            <person name="Picardeau M."/>
        </authorList>
    </citation>
    <scope>NUCLEOTIDE SEQUENCE [LARGE SCALE GENOMIC DNA]</scope>
    <source>
        <strain evidence="5">201702407</strain>
    </source>
</reference>
<proteinExistence type="predicted"/>
<dbReference type="Gene3D" id="1.25.40.10">
    <property type="entry name" value="Tetratricopeptide repeat domain"/>
    <property type="match status" value="1"/>
</dbReference>
<evidence type="ECO:0000256" key="1">
    <source>
        <dbReference type="PROSITE-ProRule" id="PRU00339"/>
    </source>
</evidence>
<keyword evidence="5" id="KW-1185">Reference proteome</keyword>
<dbReference type="SUPFAM" id="SSF48452">
    <property type="entry name" value="TPR-like"/>
    <property type="match status" value="1"/>
</dbReference>
<protein>
    <recommendedName>
        <fullName evidence="6">Tetratricopeptide repeat protein</fullName>
    </recommendedName>
</protein>
<dbReference type="EMBL" id="RQGT01000071">
    <property type="protein sequence ID" value="TGM14898.1"/>
    <property type="molecule type" value="Genomic_DNA"/>
</dbReference>
<keyword evidence="2" id="KW-0472">Membrane</keyword>
<evidence type="ECO:0000313" key="4">
    <source>
        <dbReference type="EMBL" id="TGM14898.1"/>
    </source>
</evidence>
<comment type="caution">
    <text evidence="4">The sequence shown here is derived from an EMBL/GenBank/DDBJ whole genome shotgun (WGS) entry which is preliminary data.</text>
</comment>
<name>A0ABY2N3J2_9LEPT</name>
<keyword evidence="2" id="KW-0812">Transmembrane</keyword>
<feature type="transmembrane region" description="Helical" evidence="2">
    <location>
        <begin position="168"/>
        <end position="192"/>
    </location>
</feature>